<evidence type="ECO:0000256" key="2">
    <source>
        <dbReference type="SAM" id="Phobius"/>
    </source>
</evidence>
<dbReference type="EMBL" id="CP060490">
    <property type="protein sequence ID" value="QNL43830.1"/>
    <property type="molecule type" value="Genomic_DNA"/>
</dbReference>
<keyword evidence="2" id="KW-0812">Transmembrane</keyword>
<feature type="transmembrane region" description="Helical" evidence="2">
    <location>
        <begin position="104"/>
        <end position="123"/>
    </location>
</feature>
<organism evidence="4 5">
    <name type="scientific">Oscillibacter hominis</name>
    <dbReference type="NCBI Taxonomy" id="2763056"/>
    <lineage>
        <taxon>Bacteria</taxon>
        <taxon>Bacillati</taxon>
        <taxon>Bacillota</taxon>
        <taxon>Clostridia</taxon>
        <taxon>Eubacteriales</taxon>
        <taxon>Oscillospiraceae</taxon>
        <taxon>Oscillibacter</taxon>
    </lineage>
</organism>
<feature type="domain" description="PPM-type phosphatase" evidence="3">
    <location>
        <begin position="456"/>
        <end position="663"/>
    </location>
</feature>
<dbReference type="Pfam" id="PF07228">
    <property type="entry name" value="SpoIIE"/>
    <property type="match status" value="1"/>
</dbReference>
<protein>
    <submittedName>
        <fullName evidence="4">SpoIIE family protein phosphatase</fullName>
    </submittedName>
</protein>
<sequence length="672" mass="71223">MVTAVKRLSLSKEQMSLLLGCGVRFFLSAALTGSTVAGGYQPFALGFAAAAGTGAAGGAALAGCLVGAALFLEFADALRFLAAAVLIFAAATAFDGTRPARSPLFTPLLSVFLFLCVHFIYLFQSFRFWDNLFPCLAAAVLTGVSARLYTLLLRQEGNRQLTLLYVSVTLLTSVAGLALPGGISPGRAAVCCLLLYTAYQQGMGIGAAAGICTGLAMDLCSGADTLFYAAAYGLSGLLAGLRSRCGRGSAAGLSALAALLLSAIWQDTPSLLAETLLGCTVFLFLPGKLFSGKRVQEKEDVTLLDRLRLQLKESSAALRDLYDSFSRNSAPTENPAIIFDRAAESTCRGCALCDLCWQKEYTSTFNAMNDATPFLLERGRALPKDFPPHFSSRCIHFPELLTSINGELSAFLLRRQYRLQMEETRRSAQGQYAQLSDLLASTASHLGQAAPAFGAAPSWRVGAVLSPKEGESVSGDSISSFETSQGRFCMLLSDGMGTGEAARRESSMTLRLMERFLKAGIDPEAALKTLNSALSLRSSDTGSFTTIDLFILEGDQGAVYKYGAAPSYVKRGGRVQRITGGCLPAGLHSQPAPPDSSHFPLEDGCFVVQISDGVADAGHDEWLLNLLAGFPGSDPQLLANAIVAQVRKQGQMSDDCAVQVLYLSSAGEKKEV</sequence>
<name>A0A7G9B2P9_9FIRM</name>
<dbReference type="PANTHER" id="PTHR43156">
    <property type="entry name" value="STAGE II SPORULATION PROTEIN E-RELATED"/>
    <property type="match status" value="1"/>
</dbReference>
<reference evidence="4 5" key="1">
    <citation type="submission" date="2020-08" db="EMBL/GenBank/DDBJ databases">
        <authorList>
            <person name="Liu C."/>
            <person name="Sun Q."/>
        </authorList>
    </citation>
    <scope>NUCLEOTIDE SEQUENCE [LARGE SCALE GENOMIC DNA]</scope>
    <source>
        <strain evidence="4 5">NSJ-62</strain>
    </source>
</reference>
<evidence type="ECO:0000313" key="5">
    <source>
        <dbReference type="Proteomes" id="UP000515960"/>
    </source>
</evidence>
<feature type="transmembrane region" description="Helical" evidence="2">
    <location>
        <begin position="77"/>
        <end position="97"/>
    </location>
</feature>
<feature type="transmembrane region" description="Helical" evidence="2">
    <location>
        <begin position="129"/>
        <end position="149"/>
    </location>
</feature>
<feature type="transmembrane region" description="Helical" evidence="2">
    <location>
        <begin position="225"/>
        <end position="241"/>
    </location>
</feature>
<keyword evidence="5" id="KW-1185">Reference proteome</keyword>
<dbReference type="SMART" id="SM00331">
    <property type="entry name" value="PP2C_SIG"/>
    <property type="match status" value="1"/>
</dbReference>
<feature type="transmembrane region" description="Helical" evidence="2">
    <location>
        <begin position="161"/>
        <end position="179"/>
    </location>
</feature>
<dbReference type="InterPro" id="IPR001932">
    <property type="entry name" value="PPM-type_phosphatase-like_dom"/>
</dbReference>
<gene>
    <name evidence="4" type="ORF">H8790_10185</name>
</gene>
<proteinExistence type="predicted"/>
<evidence type="ECO:0000256" key="1">
    <source>
        <dbReference type="ARBA" id="ARBA00022801"/>
    </source>
</evidence>
<dbReference type="InterPro" id="IPR036457">
    <property type="entry name" value="PPM-type-like_dom_sf"/>
</dbReference>
<keyword evidence="2" id="KW-0472">Membrane</keyword>
<dbReference type="Gene3D" id="3.60.40.10">
    <property type="entry name" value="PPM-type phosphatase domain"/>
    <property type="match status" value="1"/>
</dbReference>
<dbReference type="GO" id="GO:0016791">
    <property type="term" value="F:phosphatase activity"/>
    <property type="evidence" value="ECO:0007669"/>
    <property type="project" value="TreeGrafter"/>
</dbReference>
<dbReference type="KEGG" id="ohi:H8790_10185"/>
<accession>A0A7G9B2P9</accession>
<dbReference type="Proteomes" id="UP000515960">
    <property type="component" value="Chromosome"/>
</dbReference>
<dbReference type="InterPro" id="IPR052016">
    <property type="entry name" value="Bact_Sigma-Reg"/>
</dbReference>
<evidence type="ECO:0000313" key="4">
    <source>
        <dbReference type="EMBL" id="QNL43830.1"/>
    </source>
</evidence>
<feature type="transmembrane region" description="Helical" evidence="2">
    <location>
        <begin position="43"/>
        <end position="71"/>
    </location>
</feature>
<evidence type="ECO:0000259" key="3">
    <source>
        <dbReference type="SMART" id="SM00331"/>
    </source>
</evidence>
<dbReference type="InterPro" id="IPR045768">
    <property type="entry name" value="SpoIIE_N"/>
</dbReference>
<dbReference type="Pfam" id="PF19732">
    <property type="entry name" value="SpoIIE_N"/>
    <property type="match status" value="1"/>
</dbReference>
<dbReference type="SUPFAM" id="SSF81606">
    <property type="entry name" value="PP2C-like"/>
    <property type="match status" value="1"/>
</dbReference>
<keyword evidence="2" id="KW-1133">Transmembrane helix</keyword>
<keyword evidence="1" id="KW-0378">Hydrolase</keyword>
<dbReference type="AlphaFoldDB" id="A0A7G9B2P9"/>
<feature type="transmembrane region" description="Helical" evidence="2">
    <location>
        <begin position="15"/>
        <end position="36"/>
    </location>
</feature>
<dbReference type="PANTHER" id="PTHR43156:SF2">
    <property type="entry name" value="STAGE II SPORULATION PROTEIN E"/>
    <property type="match status" value="1"/>
</dbReference>
<feature type="transmembrane region" description="Helical" evidence="2">
    <location>
        <begin position="248"/>
        <end position="265"/>
    </location>
</feature>